<name>A0AAE1LEX5_9NEOP</name>
<evidence type="ECO:0000256" key="5">
    <source>
        <dbReference type="ARBA" id="ARBA00022833"/>
    </source>
</evidence>
<reference evidence="12" key="1">
    <citation type="submission" date="2021-07" db="EMBL/GenBank/DDBJ databases">
        <authorList>
            <person name="Catto M.A."/>
            <person name="Jacobson A."/>
            <person name="Kennedy G."/>
            <person name="Labadie P."/>
            <person name="Hunt B.G."/>
            <person name="Srinivasan R."/>
        </authorList>
    </citation>
    <scope>NUCLEOTIDE SEQUENCE</scope>
    <source>
        <strain evidence="12">PL_HMW_Pooled</strain>
        <tissue evidence="12">Head</tissue>
    </source>
</reference>
<dbReference type="EMBL" id="JAHWGI010000641">
    <property type="protein sequence ID" value="KAK3916940.1"/>
    <property type="molecule type" value="Genomic_DNA"/>
</dbReference>
<dbReference type="PROSITE" id="PS00028">
    <property type="entry name" value="ZINC_FINGER_C2H2_1"/>
    <property type="match status" value="2"/>
</dbReference>
<dbReference type="PANTHER" id="PTHR16515">
    <property type="entry name" value="PR DOMAIN ZINC FINGER PROTEIN"/>
    <property type="match status" value="1"/>
</dbReference>
<dbReference type="GO" id="GO:0008270">
    <property type="term" value="F:zinc ion binding"/>
    <property type="evidence" value="ECO:0007669"/>
    <property type="project" value="UniProtKB-KW"/>
</dbReference>
<keyword evidence="6" id="KW-0805">Transcription regulation</keyword>
<reference evidence="12" key="2">
    <citation type="journal article" date="2023" name="BMC Genomics">
        <title>Pest status, molecular evolution, and epigenetic factors derived from the genome assembly of Frankliniella fusca, a thysanopteran phytovirus vector.</title>
        <authorList>
            <person name="Catto M.A."/>
            <person name="Labadie P.E."/>
            <person name="Jacobson A.L."/>
            <person name="Kennedy G.G."/>
            <person name="Srinivasan R."/>
            <person name="Hunt B.G."/>
        </authorList>
    </citation>
    <scope>NUCLEOTIDE SEQUENCE</scope>
    <source>
        <strain evidence="12">PL_HMW_Pooled</strain>
    </source>
</reference>
<protein>
    <submittedName>
        <fullName evidence="12">Zinc finger protein 189</fullName>
    </submittedName>
</protein>
<dbReference type="GO" id="GO:0005634">
    <property type="term" value="C:nucleus"/>
    <property type="evidence" value="ECO:0007669"/>
    <property type="project" value="UniProtKB-SubCell"/>
</dbReference>
<feature type="compositionally biased region" description="Pro residues" evidence="10">
    <location>
        <begin position="180"/>
        <end position="195"/>
    </location>
</feature>
<sequence>MFARLGTLRYGMALDSASRHLLSVYIDYLSFGVKDPRFHGWMCDVWVVTRPQRRDGGPAGVVPKKRMSPLAEAYRFREHRQREQRGADPPPAATPSANALNLSVPKASPPHALEGAPPPPAAPSSPAAAAAPSPVIGKLLQQPLHDPNNNNSSGALRPTAPHRPIPTRAVSNGCYSAPATPSPLPPAGPLAPPSPAAALPEAAAASATVKRELVVDDSPGAAPAGAGAGTGTTPEVTGDEDNNNKLHSCEACGKRFSRRQLLVQHRRVHTGERPYTCGACGKQFSQRGHWSTHQKLHEPARAAEHACEACGKAFVTRASLKQ</sequence>
<organism evidence="12 13">
    <name type="scientific">Frankliniella fusca</name>
    <dbReference type="NCBI Taxonomy" id="407009"/>
    <lineage>
        <taxon>Eukaryota</taxon>
        <taxon>Metazoa</taxon>
        <taxon>Ecdysozoa</taxon>
        <taxon>Arthropoda</taxon>
        <taxon>Hexapoda</taxon>
        <taxon>Insecta</taxon>
        <taxon>Pterygota</taxon>
        <taxon>Neoptera</taxon>
        <taxon>Paraneoptera</taxon>
        <taxon>Thysanoptera</taxon>
        <taxon>Terebrantia</taxon>
        <taxon>Thripoidea</taxon>
        <taxon>Thripidae</taxon>
        <taxon>Frankliniella</taxon>
    </lineage>
</organism>
<evidence type="ECO:0000313" key="13">
    <source>
        <dbReference type="Proteomes" id="UP001219518"/>
    </source>
</evidence>
<evidence type="ECO:0000256" key="8">
    <source>
        <dbReference type="ARBA" id="ARBA00023242"/>
    </source>
</evidence>
<evidence type="ECO:0000256" key="4">
    <source>
        <dbReference type="ARBA" id="ARBA00022771"/>
    </source>
</evidence>
<dbReference type="Proteomes" id="UP001219518">
    <property type="component" value="Unassembled WGS sequence"/>
</dbReference>
<comment type="caution">
    <text evidence="12">The sequence shown here is derived from an EMBL/GenBank/DDBJ whole genome shotgun (WGS) entry which is preliminary data.</text>
</comment>
<keyword evidence="4 9" id="KW-0863">Zinc-finger</keyword>
<feature type="domain" description="C2H2-type" evidence="11">
    <location>
        <begin position="247"/>
        <end position="274"/>
    </location>
</feature>
<evidence type="ECO:0000313" key="12">
    <source>
        <dbReference type="EMBL" id="KAK3916940.1"/>
    </source>
</evidence>
<evidence type="ECO:0000256" key="3">
    <source>
        <dbReference type="ARBA" id="ARBA00022737"/>
    </source>
</evidence>
<feature type="region of interest" description="Disordered" evidence="10">
    <location>
        <begin position="78"/>
        <end position="196"/>
    </location>
</feature>
<proteinExistence type="predicted"/>
<dbReference type="InterPro" id="IPR013087">
    <property type="entry name" value="Znf_C2H2_type"/>
</dbReference>
<dbReference type="FunFam" id="3.30.160.60:FF:000624">
    <property type="entry name" value="zinc finger protein 697"/>
    <property type="match status" value="1"/>
</dbReference>
<dbReference type="Pfam" id="PF00096">
    <property type="entry name" value="zf-C2H2"/>
    <property type="match status" value="2"/>
</dbReference>
<evidence type="ECO:0000259" key="11">
    <source>
        <dbReference type="PROSITE" id="PS50157"/>
    </source>
</evidence>
<evidence type="ECO:0000256" key="1">
    <source>
        <dbReference type="ARBA" id="ARBA00004123"/>
    </source>
</evidence>
<dbReference type="SUPFAM" id="SSF57667">
    <property type="entry name" value="beta-beta-alpha zinc fingers"/>
    <property type="match status" value="1"/>
</dbReference>
<keyword evidence="8" id="KW-0539">Nucleus</keyword>
<keyword evidence="13" id="KW-1185">Reference proteome</keyword>
<dbReference type="AlphaFoldDB" id="A0AAE1LEX5"/>
<keyword evidence="2" id="KW-0479">Metal-binding</keyword>
<feature type="region of interest" description="Disordered" evidence="10">
    <location>
        <begin position="217"/>
        <end position="244"/>
    </location>
</feature>
<dbReference type="GO" id="GO:0010468">
    <property type="term" value="P:regulation of gene expression"/>
    <property type="evidence" value="ECO:0007669"/>
    <property type="project" value="TreeGrafter"/>
</dbReference>
<dbReference type="Gene3D" id="3.30.160.60">
    <property type="entry name" value="Classic Zinc Finger"/>
    <property type="match status" value="2"/>
</dbReference>
<comment type="subcellular location">
    <subcellularLocation>
        <location evidence="1">Nucleus</location>
    </subcellularLocation>
</comment>
<keyword evidence="3" id="KW-0677">Repeat</keyword>
<dbReference type="PROSITE" id="PS50157">
    <property type="entry name" value="ZINC_FINGER_C2H2_2"/>
    <property type="match status" value="3"/>
</dbReference>
<evidence type="ECO:0000256" key="7">
    <source>
        <dbReference type="ARBA" id="ARBA00023163"/>
    </source>
</evidence>
<keyword evidence="5" id="KW-0862">Zinc</keyword>
<dbReference type="InterPro" id="IPR050331">
    <property type="entry name" value="Zinc_finger"/>
</dbReference>
<evidence type="ECO:0000256" key="9">
    <source>
        <dbReference type="PROSITE-ProRule" id="PRU00042"/>
    </source>
</evidence>
<dbReference type="FunFam" id="3.30.160.60:FF:000478">
    <property type="entry name" value="Zinc finger protein 133"/>
    <property type="match status" value="1"/>
</dbReference>
<gene>
    <name evidence="12" type="ORF">KUF71_006648</name>
</gene>
<keyword evidence="7" id="KW-0804">Transcription</keyword>
<accession>A0AAE1LEX5</accession>
<evidence type="ECO:0000256" key="2">
    <source>
        <dbReference type="ARBA" id="ARBA00022723"/>
    </source>
</evidence>
<dbReference type="SMART" id="SM00355">
    <property type="entry name" value="ZnF_C2H2"/>
    <property type="match status" value="2"/>
</dbReference>
<feature type="domain" description="C2H2-type" evidence="11">
    <location>
        <begin position="305"/>
        <end position="322"/>
    </location>
</feature>
<feature type="domain" description="C2H2-type" evidence="11">
    <location>
        <begin position="275"/>
        <end position="302"/>
    </location>
</feature>
<evidence type="ECO:0000256" key="10">
    <source>
        <dbReference type="SAM" id="MobiDB-lite"/>
    </source>
</evidence>
<dbReference type="PANTHER" id="PTHR16515:SF51">
    <property type="entry name" value="ZINC FINGER PROTEIN 833-RELATED"/>
    <property type="match status" value="1"/>
</dbReference>
<dbReference type="InterPro" id="IPR036236">
    <property type="entry name" value="Znf_C2H2_sf"/>
</dbReference>
<evidence type="ECO:0000256" key="6">
    <source>
        <dbReference type="ARBA" id="ARBA00023015"/>
    </source>
</evidence>
<feature type="compositionally biased region" description="Low complexity" evidence="10">
    <location>
        <begin position="124"/>
        <end position="134"/>
    </location>
</feature>